<gene>
    <name evidence="1" type="ORF">HHL14_06170</name>
</gene>
<sequence length="233" mass="22704">MQAGGTTTFAATGDGTAGSGNLTIAGSNVSVNDVILAAKNQVNVVNTTDTDTTASTNRSSSASVGISYTNQGFGVSASMANAHGDANSDAAIQTNSHVTGANSVTLVSGGDTNIIGSDVAGGTVNANVGGNLNVQSVQDTTVSTAHQSSVSGGFSISQGGGSASFSAQNGHADSNYAQVKEQAGILAGDGGFNINVDGNTNLTGAVISSTAQAEKNSLTTGTLTFSIVDNESS</sequence>
<protein>
    <submittedName>
        <fullName evidence="1">Uncharacterized protein</fullName>
    </submittedName>
</protein>
<comment type="caution">
    <text evidence="1">The sequence shown here is derived from an EMBL/GenBank/DDBJ whole genome shotgun (WGS) entry which is preliminary data.</text>
</comment>
<evidence type="ECO:0000313" key="2">
    <source>
        <dbReference type="Proteomes" id="UP000583127"/>
    </source>
</evidence>
<dbReference type="GO" id="GO:0003824">
    <property type="term" value="F:catalytic activity"/>
    <property type="evidence" value="ECO:0007669"/>
    <property type="project" value="UniProtKB-ARBA"/>
</dbReference>
<accession>A0A7X9ZXJ4</accession>
<evidence type="ECO:0000313" key="1">
    <source>
        <dbReference type="EMBL" id="NML30413.1"/>
    </source>
</evidence>
<keyword evidence="2" id="KW-1185">Reference proteome</keyword>
<dbReference type="AlphaFoldDB" id="A0A7X9ZXJ4"/>
<organism evidence="1 2">
    <name type="scientific">Paraburkholderia antibiotica</name>
    <dbReference type="NCBI Taxonomy" id="2728839"/>
    <lineage>
        <taxon>Bacteria</taxon>
        <taxon>Pseudomonadati</taxon>
        <taxon>Pseudomonadota</taxon>
        <taxon>Betaproteobacteria</taxon>
        <taxon>Burkholderiales</taxon>
        <taxon>Burkholderiaceae</taxon>
        <taxon>Paraburkholderia</taxon>
    </lineage>
</organism>
<name>A0A7X9ZXJ4_9BURK</name>
<proteinExistence type="predicted"/>
<dbReference type="Pfam" id="PF13332">
    <property type="entry name" value="Fil_haemagg_2"/>
    <property type="match status" value="1"/>
</dbReference>
<reference evidence="1 2" key="1">
    <citation type="submission" date="2020-04" db="EMBL/GenBank/DDBJ databases">
        <title>Paraburkholderia sp. G-4-1-8 isolated from soil.</title>
        <authorList>
            <person name="Dahal R.H."/>
        </authorList>
    </citation>
    <scope>NUCLEOTIDE SEQUENCE [LARGE SCALE GENOMIC DNA]</scope>
    <source>
        <strain evidence="1 2">G-4-1-8</strain>
    </source>
</reference>
<dbReference type="EMBL" id="JABBFZ010000002">
    <property type="protein sequence ID" value="NML30413.1"/>
    <property type="molecule type" value="Genomic_DNA"/>
</dbReference>
<dbReference type="InterPro" id="IPR025157">
    <property type="entry name" value="Hemagglutinin_rpt"/>
</dbReference>
<dbReference type="Proteomes" id="UP000583127">
    <property type="component" value="Unassembled WGS sequence"/>
</dbReference>